<dbReference type="SUPFAM" id="SSF54292">
    <property type="entry name" value="2Fe-2S ferredoxin-like"/>
    <property type="match status" value="1"/>
</dbReference>
<dbReference type="InterPro" id="IPR036010">
    <property type="entry name" value="2Fe-2S_ferredoxin-like_sf"/>
</dbReference>
<feature type="domain" description="Aldehyde oxidase/xanthine dehydrogenase a/b hammerhead" evidence="5">
    <location>
        <begin position="220"/>
        <end position="332"/>
    </location>
</feature>
<evidence type="ECO:0000256" key="1">
    <source>
        <dbReference type="ARBA" id="ARBA00006849"/>
    </source>
</evidence>
<comment type="similarity">
    <text evidence="1">Belongs to the xanthine dehydrogenase family.</text>
</comment>
<keyword evidence="2" id="KW-0500">Molybdenum</keyword>
<dbReference type="RefSeq" id="WP_345203873.1">
    <property type="nucleotide sequence ID" value="NZ_BAABGM010000008.1"/>
</dbReference>
<dbReference type="SUPFAM" id="SSF54665">
    <property type="entry name" value="CO dehydrogenase molybdoprotein N-domain-like"/>
    <property type="match status" value="1"/>
</dbReference>
<evidence type="ECO:0000313" key="6">
    <source>
        <dbReference type="EMBL" id="GAA4402781.1"/>
    </source>
</evidence>
<dbReference type="Gene3D" id="3.10.20.30">
    <property type="match status" value="1"/>
</dbReference>
<dbReference type="InterPro" id="IPR036856">
    <property type="entry name" value="Ald_Oxase/Xan_DH_a/b_sf"/>
</dbReference>
<accession>A0ABP8KA49</accession>
<protein>
    <submittedName>
        <fullName evidence="6">Molybdopterin-dependent oxidoreductase</fullName>
    </submittedName>
</protein>
<dbReference type="SMART" id="SM01008">
    <property type="entry name" value="Ald_Xan_dh_C"/>
    <property type="match status" value="1"/>
</dbReference>
<dbReference type="Gene3D" id="1.10.150.120">
    <property type="entry name" value="[2Fe-2S]-binding domain"/>
    <property type="match status" value="1"/>
</dbReference>
<dbReference type="Gene3D" id="3.90.1170.50">
    <property type="entry name" value="Aldehyde oxidase/xanthine dehydrogenase, a/b hammerhead"/>
    <property type="match status" value="1"/>
</dbReference>
<dbReference type="InterPro" id="IPR002888">
    <property type="entry name" value="2Fe-2S-bd"/>
</dbReference>
<dbReference type="Pfam" id="PF20256">
    <property type="entry name" value="MoCoBD_2"/>
    <property type="match status" value="1"/>
</dbReference>
<dbReference type="InterPro" id="IPR012675">
    <property type="entry name" value="Beta-grasp_dom_sf"/>
</dbReference>
<evidence type="ECO:0000259" key="5">
    <source>
        <dbReference type="SMART" id="SM01008"/>
    </source>
</evidence>
<dbReference type="PANTHER" id="PTHR11908:SF132">
    <property type="entry name" value="ALDEHYDE OXIDASE 1-RELATED"/>
    <property type="match status" value="1"/>
</dbReference>
<dbReference type="PIRSF" id="PIRSF000127">
    <property type="entry name" value="Xanthine_DH"/>
    <property type="match status" value="1"/>
</dbReference>
<evidence type="ECO:0000256" key="2">
    <source>
        <dbReference type="ARBA" id="ARBA00022505"/>
    </source>
</evidence>
<dbReference type="Proteomes" id="UP001500945">
    <property type="component" value="Unassembled WGS sequence"/>
</dbReference>
<feature type="region of interest" description="Disordered" evidence="4">
    <location>
        <begin position="183"/>
        <end position="208"/>
    </location>
</feature>
<dbReference type="InterPro" id="IPR036884">
    <property type="entry name" value="2Fe-2S-bd_dom_sf"/>
</dbReference>
<dbReference type="InterPro" id="IPR016208">
    <property type="entry name" value="Ald_Oxase/xanthine_DH-like"/>
</dbReference>
<evidence type="ECO:0000313" key="7">
    <source>
        <dbReference type="Proteomes" id="UP001500945"/>
    </source>
</evidence>
<name>A0ABP8KA49_9MICO</name>
<organism evidence="6 7">
    <name type="scientific">Fodinibacter luteus</name>
    <dbReference type="NCBI Taxonomy" id="552064"/>
    <lineage>
        <taxon>Bacteria</taxon>
        <taxon>Bacillati</taxon>
        <taxon>Actinomycetota</taxon>
        <taxon>Actinomycetes</taxon>
        <taxon>Micrococcales</taxon>
        <taxon>Intrasporangiaceae</taxon>
        <taxon>Fodinibacter (ex Wang et al. 2009)</taxon>
    </lineage>
</organism>
<proteinExistence type="inferred from homology"/>
<feature type="compositionally biased region" description="Low complexity" evidence="4">
    <location>
        <begin position="183"/>
        <end position="194"/>
    </location>
</feature>
<dbReference type="InterPro" id="IPR037165">
    <property type="entry name" value="AldOxase/xan_DH_Mopterin-bd_sf"/>
</dbReference>
<dbReference type="SUPFAM" id="SSF47741">
    <property type="entry name" value="CO dehydrogenase ISP C-domain like"/>
    <property type="match status" value="1"/>
</dbReference>
<dbReference type="Pfam" id="PF01315">
    <property type="entry name" value="Ald_Xan_dh_C"/>
    <property type="match status" value="1"/>
</dbReference>
<keyword evidence="3" id="KW-0560">Oxidoreductase</keyword>
<dbReference type="SUPFAM" id="SSF56003">
    <property type="entry name" value="Molybdenum cofactor-binding domain"/>
    <property type="match status" value="1"/>
</dbReference>
<dbReference type="PANTHER" id="PTHR11908">
    <property type="entry name" value="XANTHINE DEHYDROGENASE"/>
    <property type="match status" value="1"/>
</dbReference>
<dbReference type="InterPro" id="IPR000674">
    <property type="entry name" value="Ald_Oxase/Xan_DH_a/b"/>
</dbReference>
<reference evidence="7" key="1">
    <citation type="journal article" date="2019" name="Int. J. Syst. Evol. Microbiol.">
        <title>The Global Catalogue of Microorganisms (GCM) 10K type strain sequencing project: providing services to taxonomists for standard genome sequencing and annotation.</title>
        <authorList>
            <consortium name="The Broad Institute Genomics Platform"/>
            <consortium name="The Broad Institute Genome Sequencing Center for Infectious Disease"/>
            <person name="Wu L."/>
            <person name="Ma J."/>
        </authorList>
    </citation>
    <scope>NUCLEOTIDE SEQUENCE [LARGE SCALE GENOMIC DNA]</scope>
    <source>
        <strain evidence="7">JCM 17809</strain>
    </source>
</reference>
<sequence>MTDVELTLNGMPRRVTCAPGDSLLTVLRRLGCFSVRYGSETGETGAAAVLVDGRLVAADVLLAAQAGGHEVTTLESLDVATGELHPIQAAFVESGALQSGYSAGAMVLATRALLERVPDPSEHEIRDALSGILDRETGYVKVVDAVHRAAALLRGETPEPMEPVIVPPLEGATTPDAVPAPDAVPDAPLARPRLVPSPDVPPTRVVGTSAPKVDGVRLVKGRPAFVDDIELRGMLYAKVLRSPHAHARILAIDDSRARALPGVHAVLHAFNTPRVKYASGGQSWPNPRPWDQVSFDDKVRHVGDRVAAVAAETVELAEQACRLLDVTYEVLPAVFDEVEAIAPGAPVIHDEGDTDGIHDAARNTSHHIVGQTVPDDALAAAFDAAEHVFEQTFHVQQQQQCPIEPHICIGWLDEDERLVLRSSTQVPFHARRMVAPVLGLPVKRIRVIKPRMGGGFGGKQEMLLEDVVGHLALATRRPVRLELTREEEFVSSRIRHAQTLTFRTGVDAEGRLLAQDLHVVGNTGPYATHGLTVQSVAGQRGLSEYNCPAKRYTADVAYTNRPVAGAFRGYGAPQALFALESHMDDIARELDLDPIELRRRNWVRTGDPIDILPALGERGAMDVGAEGMPRVTTCATDECVAQARRAIGWERRDDPAWRQPADRPHLRRGIGFALCMQATGIPNLDMGGASIKMNDDGSFNLLVGATDLGTGADTVLAQIAAEVLGVQADDVVVYAADTDLTPFDVGAYADSTTYISGGAVKKAAETVAARITVRAARLLYPDGAAGTDGAAGIRLHDGRAWAPDGRSVSLEDVALHSLHVEDQEQIMATASHVSGVSPPPFAAQMAEIEVDVDTGQVTVVRLVMAVDCGVAINPTTASGQVEGAMVQALGYALTEEVVLDELGRAVNAQFGPYWIFRSDDTPPMEVFLVQTMEASGPFGAKSVGEIAIDGVAPAVRNAILDATGVAVNALPLTPERVWRALHA</sequence>
<comment type="caution">
    <text evidence="6">The sequence shown here is derived from an EMBL/GenBank/DDBJ whole genome shotgun (WGS) entry which is preliminary data.</text>
</comment>
<dbReference type="Pfam" id="PF01799">
    <property type="entry name" value="Fer2_2"/>
    <property type="match status" value="1"/>
</dbReference>
<dbReference type="Gene3D" id="3.30.365.10">
    <property type="entry name" value="Aldehyde oxidase/xanthine dehydrogenase, molybdopterin binding domain"/>
    <property type="match status" value="4"/>
</dbReference>
<dbReference type="Pfam" id="PF02738">
    <property type="entry name" value="MoCoBD_1"/>
    <property type="match status" value="1"/>
</dbReference>
<dbReference type="InterPro" id="IPR046867">
    <property type="entry name" value="AldOxase/xan_DH_MoCoBD2"/>
</dbReference>
<dbReference type="EMBL" id="BAABGM010000008">
    <property type="protein sequence ID" value="GAA4402781.1"/>
    <property type="molecule type" value="Genomic_DNA"/>
</dbReference>
<gene>
    <name evidence="6" type="ORF">GCM10023168_13690</name>
</gene>
<evidence type="ECO:0000256" key="4">
    <source>
        <dbReference type="SAM" id="MobiDB-lite"/>
    </source>
</evidence>
<keyword evidence="7" id="KW-1185">Reference proteome</keyword>
<evidence type="ECO:0000256" key="3">
    <source>
        <dbReference type="ARBA" id="ARBA00023002"/>
    </source>
</evidence>
<dbReference type="InterPro" id="IPR008274">
    <property type="entry name" value="AldOxase/xan_DH_MoCoBD1"/>
</dbReference>